<dbReference type="AlphaFoldDB" id="A0A645IQ07"/>
<organism evidence="2">
    <name type="scientific">bioreactor metagenome</name>
    <dbReference type="NCBI Taxonomy" id="1076179"/>
    <lineage>
        <taxon>unclassified sequences</taxon>
        <taxon>metagenomes</taxon>
        <taxon>ecological metagenomes</taxon>
    </lineage>
</organism>
<evidence type="ECO:0000313" key="2">
    <source>
        <dbReference type="EMBL" id="MPN53166.1"/>
    </source>
</evidence>
<feature type="domain" description="Putative Se/S carrier protein-like" evidence="1">
    <location>
        <begin position="8"/>
        <end position="75"/>
    </location>
</feature>
<evidence type="ECO:0000259" key="1">
    <source>
        <dbReference type="Pfam" id="PF11823"/>
    </source>
</evidence>
<dbReference type="Pfam" id="PF11823">
    <property type="entry name" value="Se_S_carrier"/>
    <property type="match status" value="1"/>
</dbReference>
<sequence length="89" mass="10476">MESDDRKFIVIIASSNRAAFLYKKLIELGVKVEFMSTPCRLSKGCTKSIKCSEDQFDIIKQQAKQYNITIRGIYERVKEDKRYKYIQVE</sequence>
<gene>
    <name evidence="2" type="ORF">SDC9_200830</name>
</gene>
<proteinExistence type="predicted"/>
<comment type="caution">
    <text evidence="2">The sequence shown here is derived from an EMBL/GenBank/DDBJ whole genome shotgun (WGS) entry which is preliminary data.</text>
</comment>
<accession>A0A645IQ07</accession>
<dbReference type="InterPro" id="IPR021778">
    <property type="entry name" value="Se/S_carrier-like"/>
</dbReference>
<dbReference type="EMBL" id="VSSQ01120005">
    <property type="protein sequence ID" value="MPN53166.1"/>
    <property type="molecule type" value="Genomic_DNA"/>
</dbReference>
<name>A0A645IQ07_9ZZZZ</name>
<protein>
    <recommendedName>
        <fullName evidence="1">Putative Se/S carrier protein-like domain-containing protein</fullName>
    </recommendedName>
</protein>
<reference evidence="2" key="1">
    <citation type="submission" date="2019-08" db="EMBL/GenBank/DDBJ databases">
        <authorList>
            <person name="Kucharzyk K."/>
            <person name="Murdoch R.W."/>
            <person name="Higgins S."/>
            <person name="Loffler F."/>
        </authorList>
    </citation>
    <scope>NUCLEOTIDE SEQUENCE</scope>
</reference>